<accession>A0ABQ4J888</accession>
<dbReference type="EMBL" id="BOPC01000020">
    <property type="protein sequence ID" value="GIJ26392.1"/>
    <property type="molecule type" value="Genomic_DNA"/>
</dbReference>
<dbReference type="Proteomes" id="UP000653076">
    <property type="component" value="Unassembled WGS sequence"/>
</dbReference>
<evidence type="ECO:0000313" key="5">
    <source>
        <dbReference type="Proteomes" id="UP000653076"/>
    </source>
</evidence>
<dbReference type="Pfam" id="PF10634">
    <property type="entry name" value="Iron_transport"/>
    <property type="match status" value="1"/>
</dbReference>
<dbReference type="InterPro" id="IPR018470">
    <property type="entry name" value="Metal-bd_Tp34-typ"/>
</dbReference>
<protein>
    <recommendedName>
        <fullName evidence="6">Fe2+ transport protein</fullName>
    </recommendedName>
</protein>
<dbReference type="Gene3D" id="2.60.40.2480">
    <property type="entry name" value="Periplasmic metal-binding protein Tp34-type"/>
    <property type="match status" value="1"/>
</dbReference>
<keyword evidence="5" id="KW-1185">Reference proteome</keyword>
<evidence type="ECO:0000256" key="3">
    <source>
        <dbReference type="SAM" id="MobiDB-lite"/>
    </source>
</evidence>
<sequence>MNRSTPPMAPSNEATREQLDVARAEGDAYRRAMQAMADEEGAVMAQAGDLVIGFVNEAAEGMYALDGDRLVWQEAAQDANVHLEVAVADAGDGRFVPGLSVRLELTRDGVPVLATELPFLWHPFLHHYGTNAVVPDEGPYRVRVRVEPAGFMRHDPVNGRRYAEPVEVHFDDVRLTNGRKPSPDAEPRGAEAPSARAGRVA</sequence>
<organism evidence="4 5">
    <name type="scientific">Micromonospora qiuiae</name>
    <dbReference type="NCBI Taxonomy" id="502268"/>
    <lineage>
        <taxon>Bacteria</taxon>
        <taxon>Bacillati</taxon>
        <taxon>Actinomycetota</taxon>
        <taxon>Actinomycetes</taxon>
        <taxon>Micromonosporales</taxon>
        <taxon>Micromonosporaceae</taxon>
        <taxon>Micromonospora</taxon>
    </lineage>
</organism>
<feature type="region of interest" description="Disordered" evidence="3">
    <location>
        <begin position="173"/>
        <end position="201"/>
    </location>
</feature>
<comment type="caution">
    <text evidence="4">The sequence shown here is derived from an EMBL/GenBank/DDBJ whole genome shotgun (WGS) entry which is preliminary data.</text>
</comment>
<evidence type="ECO:0008006" key="6">
    <source>
        <dbReference type="Google" id="ProtNLM"/>
    </source>
</evidence>
<evidence type="ECO:0000256" key="1">
    <source>
        <dbReference type="ARBA" id="ARBA00010013"/>
    </source>
</evidence>
<comment type="similarity">
    <text evidence="1">Belongs to the UPF0423 family.</text>
</comment>
<proteinExistence type="inferred from homology"/>
<gene>
    <name evidence="4" type="ORF">Vqi01_15540</name>
</gene>
<dbReference type="InterPro" id="IPR038482">
    <property type="entry name" value="Tp34-type_sf"/>
</dbReference>
<name>A0ABQ4J888_9ACTN</name>
<reference evidence="4 5" key="1">
    <citation type="submission" date="2021-01" db="EMBL/GenBank/DDBJ databases">
        <title>Whole genome shotgun sequence of Verrucosispora qiuiae NBRC 106684.</title>
        <authorList>
            <person name="Komaki H."/>
            <person name="Tamura T."/>
        </authorList>
    </citation>
    <scope>NUCLEOTIDE SEQUENCE [LARGE SCALE GENOMIC DNA]</scope>
    <source>
        <strain evidence="4 5">NBRC 106684</strain>
    </source>
</reference>
<evidence type="ECO:0000313" key="4">
    <source>
        <dbReference type="EMBL" id="GIJ26392.1"/>
    </source>
</evidence>
<keyword evidence="2" id="KW-0732">Signal</keyword>
<evidence type="ECO:0000256" key="2">
    <source>
        <dbReference type="ARBA" id="ARBA00022729"/>
    </source>
</evidence>